<keyword evidence="3" id="KW-1185">Reference proteome</keyword>
<feature type="compositionally biased region" description="Pro residues" evidence="1">
    <location>
        <begin position="29"/>
        <end position="48"/>
    </location>
</feature>
<gene>
    <name evidence="2" type="ORF">SCP_1600300</name>
</gene>
<evidence type="ECO:0000313" key="2">
    <source>
        <dbReference type="EMBL" id="GBE89369.1"/>
    </source>
</evidence>
<dbReference type="InParanoid" id="A0A401H4R6"/>
<dbReference type="GeneID" id="38786286"/>
<dbReference type="RefSeq" id="XP_027620282.1">
    <property type="nucleotide sequence ID" value="XM_027764481.1"/>
</dbReference>
<feature type="compositionally biased region" description="Polar residues" evidence="1">
    <location>
        <begin position="13"/>
        <end position="27"/>
    </location>
</feature>
<evidence type="ECO:0000256" key="1">
    <source>
        <dbReference type="SAM" id="MobiDB-lite"/>
    </source>
</evidence>
<feature type="region of interest" description="Disordered" evidence="1">
    <location>
        <begin position="1"/>
        <end position="60"/>
    </location>
</feature>
<dbReference type="Proteomes" id="UP000287166">
    <property type="component" value="Unassembled WGS sequence"/>
</dbReference>
<protein>
    <submittedName>
        <fullName evidence="2">Uncharacterized protein</fullName>
    </submittedName>
</protein>
<reference evidence="2 3" key="1">
    <citation type="journal article" date="2018" name="Sci. Rep.">
        <title>Genome sequence of the cauliflower mushroom Sparassis crispa (Hanabiratake) and its association with beneficial usage.</title>
        <authorList>
            <person name="Kiyama R."/>
            <person name="Furutani Y."/>
            <person name="Kawaguchi K."/>
            <person name="Nakanishi T."/>
        </authorList>
    </citation>
    <scope>NUCLEOTIDE SEQUENCE [LARGE SCALE GENOMIC DNA]</scope>
</reference>
<sequence length="86" mass="9096">MSTSWVLDGDSPTYLQSSPGWDQQATNSPRPPALPPSSPPVPPSSHAPRPPRTRAPRRCAGQSCDALSFMSEAGGDDGGDRPCMYV</sequence>
<dbReference type="EMBL" id="BFAD01000016">
    <property type="protein sequence ID" value="GBE89369.1"/>
    <property type="molecule type" value="Genomic_DNA"/>
</dbReference>
<comment type="caution">
    <text evidence="2">The sequence shown here is derived from an EMBL/GenBank/DDBJ whole genome shotgun (WGS) entry which is preliminary data.</text>
</comment>
<dbReference type="AlphaFoldDB" id="A0A401H4R6"/>
<organism evidence="2 3">
    <name type="scientific">Sparassis crispa</name>
    <dbReference type="NCBI Taxonomy" id="139825"/>
    <lineage>
        <taxon>Eukaryota</taxon>
        <taxon>Fungi</taxon>
        <taxon>Dikarya</taxon>
        <taxon>Basidiomycota</taxon>
        <taxon>Agaricomycotina</taxon>
        <taxon>Agaricomycetes</taxon>
        <taxon>Polyporales</taxon>
        <taxon>Sparassidaceae</taxon>
        <taxon>Sparassis</taxon>
    </lineage>
</organism>
<accession>A0A401H4R6</accession>
<evidence type="ECO:0000313" key="3">
    <source>
        <dbReference type="Proteomes" id="UP000287166"/>
    </source>
</evidence>
<proteinExistence type="predicted"/>
<name>A0A401H4R6_9APHY</name>